<keyword evidence="3" id="KW-0597">Phosphoprotein</keyword>
<evidence type="ECO:0000313" key="12">
    <source>
        <dbReference type="EMBL" id="BCS88036.1"/>
    </source>
</evidence>
<dbReference type="PROSITE" id="PS00710">
    <property type="entry name" value="PGM_PMM"/>
    <property type="match status" value="1"/>
</dbReference>
<sequence length="453" mass="49708">MKPISREVFRTYDIRGLVDVDFDEEWVERLGQACGAYFQQHGSKTAVIGFDARHSSPGYAEALAKGICSTGVDVITVGQVSSPAFYWAVTKFGETAGVMITASHNPSEYNGFKVWQGVSTIHSEEVQAVFDVMEKGAFPTGNGSVRHEEVLDAYIKELVEGVTIARPVKVVVDGGNGVGGNLTADALEAAGAEVVRIFCDPDGDFPNHHPDPVVEKNMVLLQEAVLKENADLGIGLDGDGDRIGVVTEKGELLFGDQLVAIYARDILQDFPGASIIGEVKCSHLMYEDIKAHGGNPVMWKTGHSLIKARMREIDAKFAGEMSGHMFFADRYYGFDDATYAALRIVEIVSKSDQTMSDHLKSWPTTYSTPEIRADCPEALKAEVVQKAVNYFSSKFDAIDIDGVRAVFPDGWGLLRASNTQPVLVLRFEAETPERRDEIKAMFDEKLAEWIPQK</sequence>
<evidence type="ECO:0000256" key="7">
    <source>
        <dbReference type="RuleBase" id="RU004326"/>
    </source>
</evidence>
<dbReference type="RefSeq" id="WP_229595338.1">
    <property type="nucleotide sequence ID" value="NZ_AP024485.1"/>
</dbReference>
<dbReference type="SUPFAM" id="SSF53738">
    <property type="entry name" value="Phosphoglucomutase, first 3 domains"/>
    <property type="match status" value="3"/>
</dbReference>
<dbReference type="Gene3D" id="3.30.310.50">
    <property type="entry name" value="Alpha-D-phosphohexomutase, C-terminal domain"/>
    <property type="match status" value="1"/>
</dbReference>
<feature type="domain" description="Alpha-D-phosphohexomutase alpha/beta/alpha" evidence="11">
    <location>
        <begin position="255"/>
        <end position="364"/>
    </location>
</feature>
<proteinExistence type="inferred from homology"/>
<protein>
    <submittedName>
        <fullName evidence="12">Phosphomannomutase</fullName>
    </submittedName>
</protein>
<evidence type="ECO:0000256" key="4">
    <source>
        <dbReference type="ARBA" id="ARBA00022723"/>
    </source>
</evidence>
<dbReference type="PRINTS" id="PR00509">
    <property type="entry name" value="PGMPMM"/>
</dbReference>
<dbReference type="EMBL" id="AP024485">
    <property type="protein sequence ID" value="BCS88036.1"/>
    <property type="molecule type" value="Genomic_DNA"/>
</dbReference>
<evidence type="ECO:0000259" key="10">
    <source>
        <dbReference type="Pfam" id="PF02879"/>
    </source>
</evidence>
<evidence type="ECO:0000259" key="8">
    <source>
        <dbReference type="Pfam" id="PF00408"/>
    </source>
</evidence>
<dbReference type="PANTHER" id="PTHR43771">
    <property type="entry name" value="PHOSPHOMANNOMUTASE"/>
    <property type="match status" value="1"/>
</dbReference>
<dbReference type="Pfam" id="PF00408">
    <property type="entry name" value="PGM_PMM_IV"/>
    <property type="match status" value="1"/>
</dbReference>
<evidence type="ECO:0000256" key="6">
    <source>
        <dbReference type="ARBA" id="ARBA00023235"/>
    </source>
</evidence>
<dbReference type="Proteomes" id="UP001053296">
    <property type="component" value="Chromosome"/>
</dbReference>
<dbReference type="InterPro" id="IPR005843">
    <property type="entry name" value="A-D-PHexomutase_C"/>
</dbReference>
<feature type="domain" description="Alpha-D-phosphohexomutase C-terminal" evidence="8">
    <location>
        <begin position="370"/>
        <end position="444"/>
    </location>
</feature>
<evidence type="ECO:0000256" key="5">
    <source>
        <dbReference type="ARBA" id="ARBA00022842"/>
    </source>
</evidence>
<evidence type="ECO:0000313" key="13">
    <source>
        <dbReference type="Proteomes" id="UP001053296"/>
    </source>
</evidence>
<evidence type="ECO:0000256" key="3">
    <source>
        <dbReference type="ARBA" id="ARBA00022553"/>
    </source>
</evidence>
<accession>A0ABM7P589</accession>
<evidence type="ECO:0000259" key="9">
    <source>
        <dbReference type="Pfam" id="PF02878"/>
    </source>
</evidence>
<evidence type="ECO:0000256" key="1">
    <source>
        <dbReference type="ARBA" id="ARBA00001946"/>
    </source>
</evidence>
<dbReference type="InterPro" id="IPR005841">
    <property type="entry name" value="Alpha-D-phosphohexomutase_SF"/>
</dbReference>
<feature type="domain" description="Alpha-D-phosphohexomutase alpha/beta/alpha" evidence="9">
    <location>
        <begin position="7"/>
        <end position="136"/>
    </location>
</feature>
<dbReference type="Gene3D" id="3.40.120.10">
    <property type="entry name" value="Alpha-D-Glucose-1,6-Bisphosphate, subunit A, domain 3"/>
    <property type="match status" value="3"/>
</dbReference>
<keyword evidence="4 7" id="KW-0479">Metal-binding</keyword>
<organism evidence="12 13">
    <name type="scientific">Pseudodesulfovibrio sediminis</name>
    <dbReference type="NCBI Taxonomy" id="2810563"/>
    <lineage>
        <taxon>Bacteria</taxon>
        <taxon>Pseudomonadati</taxon>
        <taxon>Thermodesulfobacteriota</taxon>
        <taxon>Desulfovibrionia</taxon>
        <taxon>Desulfovibrionales</taxon>
        <taxon>Desulfovibrionaceae</taxon>
    </lineage>
</organism>
<dbReference type="Pfam" id="PF02880">
    <property type="entry name" value="PGM_PMM_III"/>
    <property type="match status" value="1"/>
</dbReference>
<gene>
    <name evidence="12" type="ORF">PSDVSF_12780</name>
</gene>
<keyword evidence="13" id="KW-1185">Reference proteome</keyword>
<dbReference type="Pfam" id="PF02878">
    <property type="entry name" value="PGM_PMM_I"/>
    <property type="match status" value="1"/>
</dbReference>
<dbReference type="InterPro" id="IPR016055">
    <property type="entry name" value="A-D-PHexomutase_a/b/a-I/II/III"/>
</dbReference>
<evidence type="ECO:0000256" key="2">
    <source>
        <dbReference type="ARBA" id="ARBA00010231"/>
    </source>
</evidence>
<evidence type="ECO:0000259" key="11">
    <source>
        <dbReference type="Pfam" id="PF02880"/>
    </source>
</evidence>
<dbReference type="InterPro" id="IPR005845">
    <property type="entry name" value="A-D-PHexomutase_a/b/a-II"/>
</dbReference>
<keyword evidence="5 7" id="KW-0460">Magnesium</keyword>
<dbReference type="SUPFAM" id="SSF55957">
    <property type="entry name" value="Phosphoglucomutase, C-terminal domain"/>
    <property type="match status" value="1"/>
</dbReference>
<dbReference type="InterPro" id="IPR016066">
    <property type="entry name" value="A-D-PHexomutase_CS"/>
</dbReference>
<dbReference type="CDD" id="cd03089">
    <property type="entry name" value="PMM_PGM"/>
    <property type="match status" value="1"/>
</dbReference>
<dbReference type="InterPro" id="IPR005846">
    <property type="entry name" value="A-D-PHexomutase_a/b/a-III"/>
</dbReference>
<reference evidence="12" key="1">
    <citation type="journal article" date="2022" name="Arch. Microbiol.">
        <title>Pseudodesulfovibrio sediminis sp. nov., a mesophilic and neutrophilic sulfate-reducing bacterium isolated from sediment of a brackish lake.</title>
        <authorList>
            <person name="Takahashi A."/>
            <person name="Kojima H."/>
            <person name="Watanabe M."/>
            <person name="Fukui M."/>
        </authorList>
    </citation>
    <scope>NUCLEOTIDE SEQUENCE</scope>
    <source>
        <strain evidence="12">SF6</strain>
    </source>
</reference>
<dbReference type="InterPro" id="IPR036900">
    <property type="entry name" value="A-D-PHexomutase_C_sf"/>
</dbReference>
<dbReference type="InterPro" id="IPR005844">
    <property type="entry name" value="A-D-PHexomutase_a/b/a-I"/>
</dbReference>
<dbReference type="PANTHER" id="PTHR43771:SF2">
    <property type="entry name" value="PHOSPHOMANNOMUTASE_PHOSPHOGLUCOMUTASE"/>
    <property type="match status" value="1"/>
</dbReference>
<keyword evidence="6" id="KW-0413">Isomerase</keyword>
<comment type="cofactor">
    <cofactor evidence="1">
        <name>Mg(2+)</name>
        <dbReference type="ChEBI" id="CHEBI:18420"/>
    </cofactor>
</comment>
<comment type="similarity">
    <text evidence="2 7">Belongs to the phosphohexose mutase family.</text>
</comment>
<dbReference type="Pfam" id="PF02879">
    <property type="entry name" value="PGM_PMM_II"/>
    <property type="match status" value="1"/>
</dbReference>
<name>A0ABM7P589_9BACT</name>
<feature type="domain" description="Alpha-D-phosphohexomutase alpha/beta/alpha" evidence="10">
    <location>
        <begin position="153"/>
        <end position="250"/>
    </location>
</feature>